<dbReference type="InterPro" id="IPR001387">
    <property type="entry name" value="Cro/C1-type_HTH"/>
</dbReference>
<dbReference type="EMBL" id="QUAV01000001">
    <property type="protein sequence ID" value="TPR26258.1"/>
    <property type="molecule type" value="Genomic_DNA"/>
</dbReference>
<feature type="domain" description="HTH cro/C1-type" evidence="1">
    <location>
        <begin position="12"/>
        <end position="67"/>
    </location>
</feature>
<evidence type="ECO:0000259" key="1">
    <source>
        <dbReference type="PROSITE" id="PS50943"/>
    </source>
</evidence>
<dbReference type="CDD" id="cd00093">
    <property type="entry name" value="HTH_XRE"/>
    <property type="match status" value="1"/>
</dbReference>
<sequence>MDDKIISLYKDLKKLREIKSKSQTNVSEYMGYNLSSSLSHVEAGRKNISIDKLIKWLEALDINLDDIIKASLNGIDFNLLNKAVKNKDSSNAINEFLKIMINKEKK</sequence>
<dbReference type="SUPFAM" id="SSF47413">
    <property type="entry name" value="lambda repressor-like DNA-binding domains"/>
    <property type="match status" value="1"/>
</dbReference>
<proteinExistence type="predicted"/>
<dbReference type="Proteomes" id="UP000777560">
    <property type="component" value="Unassembled WGS sequence"/>
</dbReference>
<evidence type="ECO:0000313" key="2">
    <source>
        <dbReference type="EMBL" id="TPR26258.1"/>
    </source>
</evidence>
<dbReference type="PROSITE" id="PS50943">
    <property type="entry name" value="HTH_CROC1"/>
    <property type="match status" value="1"/>
</dbReference>
<dbReference type="Pfam" id="PF01381">
    <property type="entry name" value="HTH_3"/>
    <property type="match status" value="1"/>
</dbReference>
<organism evidence="2 3">
    <name type="scientific">Apilactobacillus micheneri</name>
    <dbReference type="NCBI Taxonomy" id="1899430"/>
    <lineage>
        <taxon>Bacteria</taxon>
        <taxon>Bacillati</taxon>
        <taxon>Bacillota</taxon>
        <taxon>Bacilli</taxon>
        <taxon>Lactobacillales</taxon>
        <taxon>Lactobacillaceae</taxon>
        <taxon>Apilactobacillus</taxon>
    </lineage>
</organism>
<dbReference type="Gene3D" id="1.10.260.40">
    <property type="entry name" value="lambda repressor-like DNA-binding domains"/>
    <property type="match status" value="1"/>
</dbReference>
<name>A0ABY2YY61_9LACO</name>
<gene>
    <name evidence="2" type="ORF">DY114_00745</name>
</gene>
<protein>
    <submittedName>
        <fullName evidence="2">XRE family transcriptional regulator</fullName>
    </submittedName>
</protein>
<dbReference type="InterPro" id="IPR010982">
    <property type="entry name" value="Lambda_DNA-bd_dom_sf"/>
</dbReference>
<accession>A0ABY2YY61</accession>
<keyword evidence="3" id="KW-1185">Reference proteome</keyword>
<dbReference type="SMART" id="SM00530">
    <property type="entry name" value="HTH_XRE"/>
    <property type="match status" value="1"/>
</dbReference>
<reference evidence="2 3" key="1">
    <citation type="submission" date="2018-08" db="EMBL/GenBank/DDBJ databases">
        <title>Comparative genomics of wild bee and flower associated Lactobacillus reveals potential adaptation to the bee host.</title>
        <authorList>
            <person name="Vuong H.Q."/>
            <person name="Mcfrederick Q.S."/>
        </authorList>
    </citation>
    <scope>NUCLEOTIDE SEQUENCE [LARGE SCALE GENOMIC DNA]</scope>
    <source>
        <strain evidence="2 3">HV_13</strain>
    </source>
</reference>
<comment type="caution">
    <text evidence="2">The sequence shown here is derived from an EMBL/GenBank/DDBJ whole genome shotgun (WGS) entry which is preliminary data.</text>
</comment>
<evidence type="ECO:0000313" key="3">
    <source>
        <dbReference type="Proteomes" id="UP000777560"/>
    </source>
</evidence>
<dbReference type="RefSeq" id="WP_140925723.1">
    <property type="nucleotide sequence ID" value="NZ_QUAU01000001.1"/>
</dbReference>